<dbReference type="EMBL" id="KN847521">
    <property type="protein sequence ID" value="KIV95087.1"/>
    <property type="molecule type" value="Genomic_DNA"/>
</dbReference>
<evidence type="ECO:0000256" key="1">
    <source>
        <dbReference type="ARBA" id="ARBA00023015"/>
    </source>
</evidence>
<accession>A0A0D1ZKF9</accession>
<gene>
    <name evidence="7" type="ORF">PV10_02780</name>
</gene>
<dbReference type="InterPro" id="IPR021858">
    <property type="entry name" value="Fun_TF"/>
</dbReference>
<evidence type="ECO:0000256" key="2">
    <source>
        <dbReference type="ARBA" id="ARBA00023125"/>
    </source>
</evidence>
<dbReference type="GO" id="GO:0008270">
    <property type="term" value="F:zinc ion binding"/>
    <property type="evidence" value="ECO:0007669"/>
    <property type="project" value="InterPro"/>
</dbReference>
<keyword evidence="1" id="KW-0805">Transcription regulation</keyword>
<dbReference type="Proteomes" id="UP000054302">
    <property type="component" value="Unassembled WGS sequence"/>
</dbReference>
<organism evidence="7 8">
    <name type="scientific">Exophiala mesophila</name>
    <name type="common">Black yeast-like fungus</name>
    <dbReference type="NCBI Taxonomy" id="212818"/>
    <lineage>
        <taxon>Eukaryota</taxon>
        <taxon>Fungi</taxon>
        <taxon>Dikarya</taxon>
        <taxon>Ascomycota</taxon>
        <taxon>Pezizomycotina</taxon>
        <taxon>Eurotiomycetes</taxon>
        <taxon>Chaetothyriomycetidae</taxon>
        <taxon>Chaetothyriales</taxon>
        <taxon>Herpotrichiellaceae</taxon>
        <taxon>Exophiala</taxon>
    </lineage>
</organism>
<keyword evidence="4" id="KW-0539">Nucleus</keyword>
<keyword evidence="2" id="KW-0238">DNA-binding</keyword>
<dbReference type="PANTHER" id="PTHR38791">
    <property type="entry name" value="ZN(II)2CYS6 TRANSCRIPTION FACTOR (EUROFUNG)-RELATED-RELATED"/>
    <property type="match status" value="1"/>
</dbReference>
<dbReference type="Pfam" id="PF11951">
    <property type="entry name" value="Fungal_trans_2"/>
    <property type="match status" value="1"/>
</dbReference>
<dbReference type="VEuPathDB" id="FungiDB:PV10_02780"/>
<feature type="compositionally biased region" description="Low complexity" evidence="5">
    <location>
        <begin position="65"/>
        <end position="97"/>
    </location>
</feature>
<proteinExistence type="predicted"/>
<dbReference type="CDD" id="cd00067">
    <property type="entry name" value="GAL4"/>
    <property type="match status" value="1"/>
</dbReference>
<dbReference type="GO" id="GO:0000981">
    <property type="term" value="F:DNA-binding transcription factor activity, RNA polymerase II-specific"/>
    <property type="evidence" value="ECO:0007669"/>
    <property type="project" value="InterPro"/>
</dbReference>
<feature type="region of interest" description="Disordered" evidence="5">
    <location>
        <begin position="58"/>
        <end position="99"/>
    </location>
</feature>
<dbReference type="PROSITE" id="PS50048">
    <property type="entry name" value="ZN2_CY6_FUNGAL_2"/>
    <property type="match status" value="1"/>
</dbReference>
<evidence type="ECO:0000256" key="4">
    <source>
        <dbReference type="ARBA" id="ARBA00023242"/>
    </source>
</evidence>
<dbReference type="SMART" id="SM00066">
    <property type="entry name" value="GAL4"/>
    <property type="match status" value="1"/>
</dbReference>
<reference evidence="7 8" key="1">
    <citation type="submission" date="2015-01" db="EMBL/GenBank/DDBJ databases">
        <title>The Genome Sequence of Exophiala mesophila CBS40295.</title>
        <authorList>
            <consortium name="The Broad Institute Genomics Platform"/>
            <person name="Cuomo C."/>
            <person name="de Hoog S."/>
            <person name="Gorbushina A."/>
            <person name="Stielow B."/>
            <person name="Teixiera M."/>
            <person name="Abouelleil A."/>
            <person name="Chapman S.B."/>
            <person name="Priest M."/>
            <person name="Young S.K."/>
            <person name="Wortman J."/>
            <person name="Nusbaum C."/>
            <person name="Birren B."/>
        </authorList>
    </citation>
    <scope>NUCLEOTIDE SEQUENCE [LARGE SCALE GENOMIC DNA]</scope>
    <source>
        <strain evidence="7 8">CBS 40295</strain>
    </source>
</reference>
<dbReference type="HOGENOM" id="CLU_037135_0_0_1"/>
<dbReference type="Pfam" id="PF00172">
    <property type="entry name" value="Zn_clus"/>
    <property type="match status" value="1"/>
</dbReference>
<evidence type="ECO:0000313" key="7">
    <source>
        <dbReference type="EMBL" id="KIV95087.1"/>
    </source>
</evidence>
<dbReference type="OrthoDB" id="4491390at2759"/>
<dbReference type="InterPro" id="IPR053175">
    <property type="entry name" value="DHMBA_Reg_Transcription_Factor"/>
</dbReference>
<dbReference type="GO" id="GO:0003677">
    <property type="term" value="F:DNA binding"/>
    <property type="evidence" value="ECO:0007669"/>
    <property type="project" value="UniProtKB-KW"/>
</dbReference>
<sequence>MGNIGRPSSGCGLCRKRRVKCDEGRPSCRNCTRLNKPCPGYREPGFGLVRTTVFTPPVASQTHRTSSPPDSIATSSSDRQRSSTSESSDSSQSSTSEPVDFKQLLPQNSAVSIPGSVSDVPSLIEQSVWYSLSQIDINSSVLYGNTSFEFIPELLARSSSGSYLHAAMRSVGTTNLANRSPTVDLSKIVDSTYQRAISGITRALADPQQCLKDETLVAVFLLSIREILAGATGSSTGSAYRSSMHVTHIEGILMLLRARGDAQFATPEGRHLYATLLSSMHWNPLFDSEEPAPEYLVLEAQTSKAMFVPPAALRLRAFFHGVCKLRHRIKNFLLRHKSQPIDVQGIVGSYLKAAARLEEKVDGWCDIPPWMPVKVDLSTTPRSKYRTPWTSGNLYRLSSFTSFPAFFHWNRYFVTKILLHAAIVDVLSDITPDLVFDDRDVSSLIWEHIETIHDTTREFLGLLGYAFGDVDSKGRVRPTPTPYISDGVAREHRGIDVIAVLQIEPPLTFLVSLKDLGPGQREAIFLALQRIRAEFSLR</sequence>
<dbReference type="PROSITE" id="PS00463">
    <property type="entry name" value="ZN2_CY6_FUNGAL_1"/>
    <property type="match status" value="1"/>
</dbReference>
<dbReference type="AlphaFoldDB" id="A0A0D1ZKF9"/>
<dbReference type="GeneID" id="27320625"/>
<name>A0A0D1ZKF9_EXOME</name>
<keyword evidence="8" id="KW-1185">Reference proteome</keyword>
<feature type="domain" description="Zn(2)-C6 fungal-type" evidence="6">
    <location>
        <begin position="10"/>
        <end position="38"/>
    </location>
</feature>
<dbReference type="SUPFAM" id="SSF57701">
    <property type="entry name" value="Zn2/Cys6 DNA-binding domain"/>
    <property type="match status" value="1"/>
</dbReference>
<dbReference type="RefSeq" id="XP_016226662.1">
    <property type="nucleotide sequence ID" value="XM_016367144.1"/>
</dbReference>
<dbReference type="RefSeq" id="XP_016226661.1">
    <property type="nucleotide sequence ID" value="XM_016367143.1"/>
</dbReference>
<dbReference type="InterPro" id="IPR036864">
    <property type="entry name" value="Zn2-C6_fun-type_DNA-bd_sf"/>
</dbReference>
<keyword evidence="3" id="KW-0804">Transcription</keyword>
<dbReference type="Gene3D" id="4.10.240.10">
    <property type="entry name" value="Zn(2)-C6 fungal-type DNA-binding domain"/>
    <property type="match status" value="1"/>
</dbReference>
<protein>
    <recommendedName>
        <fullName evidence="6">Zn(2)-C6 fungal-type domain-containing protein</fullName>
    </recommendedName>
</protein>
<evidence type="ECO:0000313" key="8">
    <source>
        <dbReference type="Proteomes" id="UP000054302"/>
    </source>
</evidence>
<dbReference type="STRING" id="212818.A0A0D1ZKF9"/>
<evidence type="ECO:0000256" key="5">
    <source>
        <dbReference type="SAM" id="MobiDB-lite"/>
    </source>
</evidence>
<evidence type="ECO:0000259" key="6">
    <source>
        <dbReference type="PROSITE" id="PS50048"/>
    </source>
</evidence>
<dbReference type="InterPro" id="IPR001138">
    <property type="entry name" value="Zn2Cys6_DnaBD"/>
</dbReference>
<dbReference type="EMBL" id="KN847521">
    <property type="protein sequence ID" value="KIV95088.1"/>
    <property type="molecule type" value="Genomic_DNA"/>
</dbReference>
<evidence type="ECO:0000256" key="3">
    <source>
        <dbReference type="ARBA" id="ARBA00023163"/>
    </source>
</evidence>